<gene>
    <name evidence="3" type="ORF">FL857_06020</name>
</gene>
<proteinExistence type="predicted"/>
<evidence type="ECO:0000313" key="4">
    <source>
        <dbReference type="Proteomes" id="UP000319424"/>
    </source>
</evidence>
<dbReference type="AlphaFoldDB" id="A0A552V707"/>
<reference evidence="3 4" key="1">
    <citation type="submission" date="2019-07" db="EMBL/GenBank/DDBJ databases">
        <title>Criibacterium bergeronii gen. nov., sp. nov. isolated from human clinical samples.</title>
        <authorList>
            <person name="Maheux A.F."/>
            <person name="Boudreau D.K."/>
            <person name="Berube E."/>
            <person name="Brodeur S."/>
            <person name="Bernard K.A."/>
            <person name="Abed J.Y."/>
            <person name="Ducrey E."/>
            <person name="Guay E.F."/>
            <person name="Raymond F."/>
            <person name="Corbeil J."/>
            <person name="Domingo M.-C."/>
            <person name="Roy P.H."/>
            <person name="Boissinot M."/>
            <person name="Tocheva E.I."/>
            <person name="Omar R.F."/>
        </authorList>
    </citation>
    <scope>NUCLEOTIDE SEQUENCE [LARGE SCALE GENOMIC DNA]</scope>
    <source>
        <strain evidence="3 4">CCRI-24246</strain>
    </source>
</reference>
<keyword evidence="2" id="KW-0472">Membrane</keyword>
<accession>A0A552V707</accession>
<protein>
    <submittedName>
        <fullName evidence="3">Uncharacterized protein</fullName>
    </submittedName>
</protein>
<feature type="coiled-coil region" evidence="1">
    <location>
        <begin position="42"/>
        <end position="91"/>
    </location>
</feature>
<name>A0A552V707_9FIRM</name>
<organism evidence="3 4">
    <name type="scientific">Criibacterium bergeronii</name>
    <dbReference type="NCBI Taxonomy" id="1871336"/>
    <lineage>
        <taxon>Bacteria</taxon>
        <taxon>Bacillati</taxon>
        <taxon>Bacillota</taxon>
        <taxon>Clostridia</taxon>
        <taxon>Peptostreptococcales</taxon>
        <taxon>Filifactoraceae</taxon>
        <taxon>Criibacterium</taxon>
    </lineage>
</organism>
<dbReference type="RefSeq" id="WP_144398171.1">
    <property type="nucleotide sequence ID" value="NZ_VJXW01000007.1"/>
</dbReference>
<keyword evidence="2" id="KW-0812">Transmembrane</keyword>
<keyword evidence="1" id="KW-0175">Coiled coil</keyword>
<sequence>MQESIYLKLFGVITPFVIGFIIYFLKDTMNSHKRHGEKIIDIEKNYVKKEELEKKQESLKKEITEYVKEQVKDVKDDIKNLKDVVDENNSKTALSIEKLSEKVSDIQLNYISKEDFLKQNTALSCKMDKLMDMLVEEKTKNACRATN</sequence>
<evidence type="ECO:0000256" key="1">
    <source>
        <dbReference type="SAM" id="Coils"/>
    </source>
</evidence>
<evidence type="ECO:0000256" key="2">
    <source>
        <dbReference type="SAM" id="Phobius"/>
    </source>
</evidence>
<feature type="transmembrane region" description="Helical" evidence="2">
    <location>
        <begin position="6"/>
        <end position="25"/>
    </location>
</feature>
<keyword evidence="2" id="KW-1133">Transmembrane helix</keyword>
<dbReference type="EMBL" id="VJXW01000007">
    <property type="protein sequence ID" value="TRW26242.1"/>
    <property type="molecule type" value="Genomic_DNA"/>
</dbReference>
<dbReference type="Proteomes" id="UP000319424">
    <property type="component" value="Unassembled WGS sequence"/>
</dbReference>
<comment type="caution">
    <text evidence="3">The sequence shown here is derived from an EMBL/GenBank/DDBJ whole genome shotgun (WGS) entry which is preliminary data.</text>
</comment>
<evidence type="ECO:0000313" key="3">
    <source>
        <dbReference type="EMBL" id="TRW26242.1"/>
    </source>
</evidence>